<name>A0ABP1R833_9HEXA</name>
<proteinExistence type="predicted"/>
<feature type="compositionally biased region" description="Pro residues" evidence="2">
    <location>
        <begin position="265"/>
        <end position="274"/>
    </location>
</feature>
<accession>A0ABP1R833</accession>
<protein>
    <submittedName>
        <fullName evidence="3">Uncharacterized protein</fullName>
    </submittedName>
</protein>
<evidence type="ECO:0000256" key="2">
    <source>
        <dbReference type="SAM" id="MobiDB-lite"/>
    </source>
</evidence>
<feature type="compositionally biased region" description="Basic and acidic residues" evidence="2">
    <location>
        <begin position="50"/>
        <end position="60"/>
    </location>
</feature>
<gene>
    <name evidence="3" type="ORF">ODALV1_LOCUS18949</name>
</gene>
<reference evidence="3 4" key="1">
    <citation type="submission" date="2024-08" db="EMBL/GenBank/DDBJ databases">
        <authorList>
            <person name="Cucini C."/>
            <person name="Frati F."/>
        </authorList>
    </citation>
    <scope>NUCLEOTIDE SEQUENCE [LARGE SCALE GENOMIC DNA]</scope>
</reference>
<keyword evidence="1" id="KW-0175">Coiled coil</keyword>
<feature type="region of interest" description="Disordered" evidence="2">
    <location>
        <begin position="265"/>
        <end position="290"/>
    </location>
</feature>
<evidence type="ECO:0000313" key="3">
    <source>
        <dbReference type="EMBL" id="CAL8120330.1"/>
    </source>
</evidence>
<dbReference type="EMBL" id="CAXLJM020000062">
    <property type="protein sequence ID" value="CAL8120330.1"/>
    <property type="molecule type" value="Genomic_DNA"/>
</dbReference>
<feature type="coiled-coil region" evidence="1">
    <location>
        <begin position="183"/>
        <end position="210"/>
    </location>
</feature>
<evidence type="ECO:0000256" key="1">
    <source>
        <dbReference type="SAM" id="Coils"/>
    </source>
</evidence>
<feature type="region of interest" description="Disordered" evidence="2">
    <location>
        <begin position="42"/>
        <end position="89"/>
    </location>
</feature>
<dbReference type="Proteomes" id="UP001642540">
    <property type="component" value="Unassembled WGS sequence"/>
</dbReference>
<comment type="caution">
    <text evidence="3">The sequence shown here is derived from an EMBL/GenBank/DDBJ whole genome shotgun (WGS) entry which is preliminary data.</text>
</comment>
<organism evidence="3 4">
    <name type="scientific">Orchesella dallaii</name>
    <dbReference type="NCBI Taxonomy" id="48710"/>
    <lineage>
        <taxon>Eukaryota</taxon>
        <taxon>Metazoa</taxon>
        <taxon>Ecdysozoa</taxon>
        <taxon>Arthropoda</taxon>
        <taxon>Hexapoda</taxon>
        <taxon>Collembola</taxon>
        <taxon>Entomobryomorpha</taxon>
        <taxon>Entomobryoidea</taxon>
        <taxon>Orchesellidae</taxon>
        <taxon>Orchesellinae</taxon>
        <taxon>Orchesella</taxon>
    </lineage>
</organism>
<feature type="compositionally biased region" description="Polar residues" evidence="2">
    <location>
        <begin position="76"/>
        <end position="86"/>
    </location>
</feature>
<keyword evidence="4" id="KW-1185">Reference proteome</keyword>
<sequence>MFPSPREKFPKSKSRLFVYYQEKRRRVYRKYSKIFTTTPIGLDDSAMGKNSEKNDSDDRSTNTSTRECNDVAHCSKNPSPHSSTHGQCAPARPTIKTFARKKFCQIEGTTSGGIVKMKEDIKGVETHVTQLVINRRELTETVVERNVHLNELADRFNTKALHSLDEPKSDKQDPWKRNLWDGQEALTDKLNRLQTSLNKLEGDFKDLKEGQDGLKLELTHANRKLLYLEVMLEKILDMMGRSGAMQEEIYRAVIVQPASERARLAPPPIIPLPGLPIQKGRQQKRKKNSS</sequence>
<feature type="compositionally biased region" description="Basic residues" evidence="2">
    <location>
        <begin position="281"/>
        <end position="290"/>
    </location>
</feature>
<evidence type="ECO:0000313" key="4">
    <source>
        <dbReference type="Proteomes" id="UP001642540"/>
    </source>
</evidence>